<dbReference type="PANTHER" id="PTHR23517:SF13">
    <property type="entry name" value="MAJOR FACILITATOR SUPERFAMILY MFS_1"/>
    <property type="match status" value="1"/>
</dbReference>
<dbReference type="PROSITE" id="PS50850">
    <property type="entry name" value="MFS"/>
    <property type="match status" value="1"/>
</dbReference>
<feature type="transmembrane region" description="Helical" evidence="7">
    <location>
        <begin position="100"/>
        <end position="122"/>
    </location>
</feature>
<gene>
    <name evidence="9" type="ORF">AN218_18675</name>
</gene>
<feature type="domain" description="Major facilitator superfamily (MFS) profile" evidence="8">
    <location>
        <begin position="9"/>
        <end position="393"/>
    </location>
</feature>
<dbReference type="SUPFAM" id="SSF103473">
    <property type="entry name" value="MFS general substrate transporter"/>
    <property type="match status" value="1"/>
</dbReference>
<keyword evidence="4 7" id="KW-0812">Transmembrane</keyword>
<feature type="transmembrane region" description="Helical" evidence="7">
    <location>
        <begin position="252"/>
        <end position="271"/>
    </location>
</feature>
<dbReference type="PATRIC" id="fig|518642.10.peg.4070"/>
<feature type="transmembrane region" description="Helical" evidence="7">
    <location>
        <begin position="134"/>
        <end position="155"/>
    </location>
</feature>
<sequence length="400" mass="40820">MRPTSRPAAFWLVAAAFTVTMLGTTLPTPLYGIYQVELRFSTLMVTVVFATYAAGVLAALLLTGHVSDEVGRRRALLPGLALSMLSSVVFLVAHDLALLFVGRLLSGLSAGVVTGTATAALVDLAGRRNTGRGSLVATVVQMGGLGVGPLLAGALSESAPAALRLPYAVHLGLLVLVTAGVWRIPEPVEGATGRLRLRVTRPTIPQEMRGTFTRAAIAGFAGFAVLGLFTAVSPAFLSELLNVTSLALEGGVIFAVFAASAAGQILLVPWLGRASLPLGCAGLVAGMLLLTAGFAMRSFQLLVAGGLVAGLGQGLSFRAGLSAVNAEAPAEHRAEVASTFFVVLYVALSLPVIGVGLAADLFGLRAAGIAFGLLVAALAGSVLAALLRARTSRTRASRTS</sequence>
<evidence type="ECO:0000256" key="2">
    <source>
        <dbReference type="ARBA" id="ARBA00022448"/>
    </source>
</evidence>
<proteinExistence type="predicted"/>
<keyword evidence="3" id="KW-1003">Cell membrane</keyword>
<feature type="transmembrane region" description="Helical" evidence="7">
    <location>
        <begin position="278"/>
        <end position="296"/>
    </location>
</feature>
<evidence type="ECO:0000256" key="5">
    <source>
        <dbReference type="ARBA" id="ARBA00022989"/>
    </source>
</evidence>
<feature type="transmembrane region" description="Helical" evidence="7">
    <location>
        <begin position="336"/>
        <end position="358"/>
    </location>
</feature>
<feature type="transmembrane region" description="Helical" evidence="7">
    <location>
        <begin position="75"/>
        <end position="94"/>
    </location>
</feature>
<evidence type="ECO:0000256" key="6">
    <source>
        <dbReference type="ARBA" id="ARBA00023136"/>
    </source>
</evidence>
<dbReference type="InterPro" id="IPR050171">
    <property type="entry name" value="MFS_Transporters"/>
</dbReference>
<feature type="transmembrane region" description="Helical" evidence="7">
    <location>
        <begin position="364"/>
        <end position="387"/>
    </location>
</feature>
<feature type="transmembrane region" description="Helical" evidence="7">
    <location>
        <begin position="43"/>
        <end position="63"/>
    </location>
</feature>
<dbReference type="PANTHER" id="PTHR23517">
    <property type="entry name" value="RESISTANCE PROTEIN MDTM, PUTATIVE-RELATED-RELATED"/>
    <property type="match status" value="1"/>
</dbReference>
<keyword evidence="2" id="KW-0813">Transport</keyword>
<dbReference type="InterPro" id="IPR005829">
    <property type="entry name" value="Sugar_transporter_CS"/>
</dbReference>
<dbReference type="GO" id="GO:0005886">
    <property type="term" value="C:plasma membrane"/>
    <property type="evidence" value="ECO:0007669"/>
    <property type="project" value="UniProtKB-SubCell"/>
</dbReference>
<comment type="subcellular location">
    <subcellularLocation>
        <location evidence="1">Cell membrane</location>
        <topology evidence="1">Multi-pass membrane protein</topology>
    </subcellularLocation>
</comment>
<dbReference type="GO" id="GO:0022857">
    <property type="term" value="F:transmembrane transporter activity"/>
    <property type="evidence" value="ECO:0007669"/>
    <property type="project" value="InterPro"/>
</dbReference>
<feature type="transmembrane region" description="Helical" evidence="7">
    <location>
        <begin position="211"/>
        <end position="232"/>
    </location>
</feature>
<feature type="transmembrane region" description="Helical" evidence="7">
    <location>
        <begin position="167"/>
        <end position="184"/>
    </location>
</feature>
<dbReference type="InterPro" id="IPR020846">
    <property type="entry name" value="MFS_dom"/>
</dbReference>
<keyword evidence="10" id="KW-1185">Reference proteome</keyword>
<keyword evidence="6 7" id="KW-0472">Membrane</keyword>
<dbReference type="RefSeq" id="WP_070018033.1">
    <property type="nucleotide sequence ID" value="NZ_LJGW01000316.1"/>
</dbReference>
<dbReference type="InterPro" id="IPR011701">
    <property type="entry name" value="MFS"/>
</dbReference>
<accession>A0A1E7L2B6</accession>
<dbReference type="Pfam" id="PF07690">
    <property type="entry name" value="MFS_1"/>
    <property type="match status" value="1"/>
</dbReference>
<evidence type="ECO:0000313" key="10">
    <source>
        <dbReference type="Proteomes" id="UP000176005"/>
    </source>
</evidence>
<evidence type="ECO:0000256" key="7">
    <source>
        <dbReference type="SAM" id="Phobius"/>
    </source>
</evidence>
<dbReference type="Gene3D" id="1.20.1250.20">
    <property type="entry name" value="MFS general substrate transporter like domains"/>
    <property type="match status" value="1"/>
</dbReference>
<keyword evidence="5 7" id="KW-1133">Transmembrane helix</keyword>
<reference evidence="9 10" key="1">
    <citation type="journal article" date="2016" name="Front. Microbiol.">
        <title>Comparative Genomics Analysis of Streptomyces Species Reveals Their Adaptation to the Marine Environment and Their Diversity at the Genomic Level.</title>
        <authorList>
            <person name="Tian X."/>
            <person name="Zhang Z."/>
            <person name="Yang T."/>
            <person name="Chen M."/>
            <person name="Li J."/>
            <person name="Chen F."/>
            <person name="Yang J."/>
            <person name="Li W."/>
            <person name="Zhang B."/>
            <person name="Zhang Z."/>
            <person name="Wu J."/>
            <person name="Zhang C."/>
            <person name="Long L."/>
            <person name="Xiao J."/>
        </authorList>
    </citation>
    <scope>NUCLEOTIDE SEQUENCE [LARGE SCALE GENOMIC DNA]</scope>
    <source>
        <strain evidence="9 10">SCSIO 10429</strain>
    </source>
</reference>
<dbReference type="Proteomes" id="UP000176005">
    <property type="component" value="Unassembled WGS sequence"/>
</dbReference>
<dbReference type="AlphaFoldDB" id="A0A1E7L2B6"/>
<evidence type="ECO:0000259" key="8">
    <source>
        <dbReference type="PROSITE" id="PS50850"/>
    </source>
</evidence>
<evidence type="ECO:0000313" key="9">
    <source>
        <dbReference type="EMBL" id="OEV10183.1"/>
    </source>
</evidence>
<evidence type="ECO:0000256" key="3">
    <source>
        <dbReference type="ARBA" id="ARBA00022475"/>
    </source>
</evidence>
<dbReference type="InterPro" id="IPR036259">
    <property type="entry name" value="MFS_trans_sf"/>
</dbReference>
<comment type="caution">
    <text evidence="9">The sequence shown here is derived from an EMBL/GenBank/DDBJ whole genome shotgun (WGS) entry which is preliminary data.</text>
</comment>
<protein>
    <submittedName>
        <fullName evidence="9">MFS transporter</fullName>
    </submittedName>
</protein>
<evidence type="ECO:0000256" key="1">
    <source>
        <dbReference type="ARBA" id="ARBA00004651"/>
    </source>
</evidence>
<dbReference type="PROSITE" id="PS00216">
    <property type="entry name" value="SUGAR_TRANSPORT_1"/>
    <property type="match status" value="1"/>
</dbReference>
<organism evidence="9 10">
    <name type="scientific">Streptomyces nanshensis</name>
    <dbReference type="NCBI Taxonomy" id="518642"/>
    <lineage>
        <taxon>Bacteria</taxon>
        <taxon>Bacillati</taxon>
        <taxon>Actinomycetota</taxon>
        <taxon>Actinomycetes</taxon>
        <taxon>Kitasatosporales</taxon>
        <taxon>Streptomycetaceae</taxon>
        <taxon>Streptomyces</taxon>
    </lineage>
</organism>
<feature type="transmembrane region" description="Helical" evidence="7">
    <location>
        <begin position="302"/>
        <end position="324"/>
    </location>
</feature>
<name>A0A1E7L2B6_9ACTN</name>
<dbReference type="EMBL" id="LJGW01000316">
    <property type="protein sequence ID" value="OEV10183.1"/>
    <property type="molecule type" value="Genomic_DNA"/>
</dbReference>
<evidence type="ECO:0000256" key="4">
    <source>
        <dbReference type="ARBA" id="ARBA00022692"/>
    </source>
</evidence>